<accession>A0ABS1TS28</accession>
<gene>
    <name evidence="3" type="ORF">JK635_17455</name>
</gene>
<evidence type="ECO:0000259" key="2">
    <source>
        <dbReference type="PROSITE" id="PS50887"/>
    </source>
</evidence>
<dbReference type="InterPro" id="IPR029787">
    <property type="entry name" value="Nucleotide_cyclase"/>
</dbReference>
<dbReference type="CDD" id="cd01949">
    <property type="entry name" value="GGDEF"/>
    <property type="match status" value="1"/>
</dbReference>
<dbReference type="SUPFAM" id="SSF55073">
    <property type="entry name" value="Nucleotide cyclase"/>
    <property type="match status" value="1"/>
</dbReference>
<reference evidence="3 4" key="1">
    <citation type="submission" date="2021-01" db="EMBL/GenBank/DDBJ databases">
        <title>Genome public.</title>
        <authorList>
            <person name="Liu C."/>
            <person name="Sun Q."/>
        </authorList>
    </citation>
    <scope>NUCLEOTIDE SEQUENCE [LARGE SCALE GENOMIC DNA]</scope>
    <source>
        <strain evidence="3 4">YIM B02564</strain>
    </source>
</reference>
<organism evidence="3 4">
    <name type="scientific">Neobacillus paridis</name>
    <dbReference type="NCBI Taxonomy" id="2803862"/>
    <lineage>
        <taxon>Bacteria</taxon>
        <taxon>Bacillati</taxon>
        <taxon>Bacillota</taxon>
        <taxon>Bacilli</taxon>
        <taxon>Bacillales</taxon>
        <taxon>Bacillaceae</taxon>
        <taxon>Neobacillus</taxon>
    </lineage>
</organism>
<dbReference type="InterPro" id="IPR035919">
    <property type="entry name" value="EAL_sf"/>
</dbReference>
<dbReference type="PROSITE" id="PS50887">
    <property type="entry name" value="GGDEF"/>
    <property type="match status" value="1"/>
</dbReference>
<dbReference type="NCBIfam" id="TIGR00254">
    <property type="entry name" value="GGDEF"/>
    <property type="match status" value="1"/>
</dbReference>
<dbReference type="SMART" id="SM00267">
    <property type="entry name" value="GGDEF"/>
    <property type="match status" value="1"/>
</dbReference>
<dbReference type="InterPro" id="IPR001633">
    <property type="entry name" value="EAL_dom"/>
</dbReference>
<evidence type="ECO:0000259" key="1">
    <source>
        <dbReference type="PROSITE" id="PS50883"/>
    </source>
</evidence>
<keyword evidence="4" id="KW-1185">Reference proteome</keyword>
<feature type="non-terminal residue" evidence="3">
    <location>
        <position position="1"/>
    </location>
</feature>
<comment type="caution">
    <text evidence="3">The sequence shown here is derived from an EMBL/GenBank/DDBJ whole genome shotgun (WGS) entry which is preliminary data.</text>
</comment>
<evidence type="ECO:0000313" key="4">
    <source>
        <dbReference type="Proteomes" id="UP000623967"/>
    </source>
</evidence>
<dbReference type="PANTHER" id="PTHR46663">
    <property type="entry name" value="DIGUANYLATE CYCLASE DGCT-RELATED"/>
    <property type="match status" value="1"/>
</dbReference>
<dbReference type="EMBL" id="JAESWB010000253">
    <property type="protein sequence ID" value="MBL4953973.1"/>
    <property type="molecule type" value="Genomic_DNA"/>
</dbReference>
<dbReference type="Gene3D" id="3.30.70.270">
    <property type="match status" value="1"/>
</dbReference>
<feature type="domain" description="GGDEF" evidence="2">
    <location>
        <begin position="1"/>
        <end position="129"/>
    </location>
</feature>
<proteinExistence type="predicted"/>
<feature type="non-terminal residue" evidence="3">
    <location>
        <position position="171"/>
    </location>
</feature>
<name>A0ABS1TS28_9BACI</name>
<dbReference type="PANTHER" id="PTHR46663:SF3">
    <property type="entry name" value="SLL0267 PROTEIN"/>
    <property type="match status" value="1"/>
</dbReference>
<dbReference type="InterPro" id="IPR052163">
    <property type="entry name" value="DGC-Regulatory_Protein"/>
</dbReference>
<dbReference type="PROSITE" id="PS50883">
    <property type="entry name" value="EAL"/>
    <property type="match status" value="1"/>
</dbReference>
<dbReference type="Gene3D" id="3.20.20.450">
    <property type="entry name" value="EAL domain"/>
    <property type="match status" value="1"/>
</dbReference>
<feature type="domain" description="EAL" evidence="1">
    <location>
        <begin position="138"/>
        <end position="171"/>
    </location>
</feature>
<dbReference type="InterPro" id="IPR000160">
    <property type="entry name" value="GGDEF_dom"/>
</dbReference>
<protein>
    <submittedName>
        <fullName evidence="3">Diguanylate cyclase</fullName>
    </submittedName>
</protein>
<dbReference type="Proteomes" id="UP000623967">
    <property type="component" value="Unassembled WGS sequence"/>
</dbReference>
<dbReference type="InterPro" id="IPR043128">
    <property type="entry name" value="Rev_trsase/Diguanyl_cyclase"/>
</dbReference>
<sequence>LFLDLDRFKSVNDSLGHGVGDDLLIAVAKRLRKCIREDDVICRMGGDEFTAVINNFESLQNVSLIADKIIKNISRPFHIQNHIVRVSTSVGITIFPDDAENPEALLKNADAAMYSAKDSGTGIYRYYDIAMRDKADGSRQIENGLERALERGEFFLEYQPKLDLARNKIIG</sequence>
<dbReference type="Pfam" id="PF00990">
    <property type="entry name" value="GGDEF"/>
    <property type="match status" value="1"/>
</dbReference>
<evidence type="ECO:0000313" key="3">
    <source>
        <dbReference type="EMBL" id="MBL4953973.1"/>
    </source>
</evidence>
<dbReference type="RefSeq" id="WP_202655240.1">
    <property type="nucleotide sequence ID" value="NZ_JAESWB010000253.1"/>
</dbReference>